<accession>A0A853I427</accession>
<dbReference type="Proteomes" id="UP000569732">
    <property type="component" value="Unassembled WGS sequence"/>
</dbReference>
<evidence type="ECO:0000256" key="4">
    <source>
        <dbReference type="ARBA" id="ARBA00023163"/>
    </source>
</evidence>
<gene>
    <name evidence="6" type="ORF">H0A36_19025</name>
</gene>
<dbReference type="Gene3D" id="1.10.10.10">
    <property type="entry name" value="Winged helix-like DNA-binding domain superfamily/Winged helix DNA-binding domain"/>
    <property type="match status" value="1"/>
</dbReference>
<evidence type="ECO:0000256" key="3">
    <source>
        <dbReference type="ARBA" id="ARBA00023125"/>
    </source>
</evidence>
<dbReference type="AlphaFoldDB" id="A0A853I427"/>
<sequence>MSIKALRALKAITETGSFAAAADQLGLTLSAVSLQIKTLEQQLNTSLFDRSGRNAKLNHNGQQVLARAEQILNLYNQLGYDLDDSEHFSGQYSLGAIHSVQIGPLAPILASLHKDHPNLQIKVRRGQSAELAKGIEKNQLDAALITEPITHYASNCSFTPYTEEPFYIVANQGATIADETKLLHQVPFIRFDKKAWAGAIIDEELMQRGIQVNEWMELDSMEAALRMVEYGLGITIMPLSRQRSQQLAKSFQLILFGTPPLKRSIGVYQKLNNSRAPVTKLVYELMVKHVIS</sequence>
<dbReference type="Gene3D" id="3.40.190.290">
    <property type="match status" value="1"/>
</dbReference>
<reference evidence="6 7" key="1">
    <citation type="submission" date="2020-07" db="EMBL/GenBank/DDBJ databases">
        <title>Endozoicomonas sp. nov., isolated from sediment.</title>
        <authorList>
            <person name="Gu T."/>
        </authorList>
    </citation>
    <scope>NUCLEOTIDE SEQUENCE [LARGE SCALE GENOMIC DNA]</scope>
    <source>
        <strain evidence="6 7">SM1973</strain>
    </source>
</reference>
<dbReference type="RefSeq" id="WP_180570132.1">
    <property type="nucleotide sequence ID" value="NZ_JACCKB010000035.1"/>
</dbReference>
<evidence type="ECO:0000256" key="1">
    <source>
        <dbReference type="ARBA" id="ARBA00009437"/>
    </source>
</evidence>
<dbReference type="InterPro" id="IPR036390">
    <property type="entry name" value="WH_DNA-bd_sf"/>
</dbReference>
<dbReference type="PANTHER" id="PTHR30126">
    <property type="entry name" value="HTH-TYPE TRANSCRIPTIONAL REGULATOR"/>
    <property type="match status" value="1"/>
</dbReference>
<dbReference type="SUPFAM" id="SSF46785">
    <property type="entry name" value="Winged helix' DNA-binding domain"/>
    <property type="match status" value="1"/>
</dbReference>
<dbReference type="EMBL" id="JACCKB010000035">
    <property type="protein sequence ID" value="NYZ68113.1"/>
    <property type="molecule type" value="Genomic_DNA"/>
</dbReference>
<dbReference type="InterPro" id="IPR036388">
    <property type="entry name" value="WH-like_DNA-bd_sf"/>
</dbReference>
<name>A0A853I427_9GAMM</name>
<comment type="similarity">
    <text evidence="1">Belongs to the LysR transcriptional regulatory family.</text>
</comment>
<proteinExistence type="inferred from homology"/>
<dbReference type="SUPFAM" id="SSF53850">
    <property type="entry name" value="Periplasmic binding protein-like II"/>
    <property type="match status" value="1"/>
</dbReference>
<keyword evidence="7" id="KW-1185">Reference proteome</keyword>
<keyword evidence="3" id="KW-0238">DNA-binding</keyword>
<dbReference type="InterPro" id="IPR005119">
    <property type="entry name" value="LysR_subst-bd"/>
</dbReference>
<dbReference type="PANTHER" id="PTHR30126:SF94">
    <property type="entry name" value="LYSR FAMILY TRANSCRIPTIONAL REGULATOR"/>
    <property type="match status" value="1"/>
</dbReference>
<dbReference type="PROSITE" id="PS50931">
    <property type="entry name" value="HTH_LYSR"/>
    <property type="match status" value="1"/>
</dbReference>
<feature type="domain" description="HTH lysR-type" evidence="5">
    <location>
        <begin position="1"/>
        <end position="58"/>
    </location>
</feature>
<dbReference type="PRINTS" id="PR00039">
    <property type="entry name" value="HTHLYSR"/>
</dbReference>
<dbReference type="GO" id="GO:0003700">
    <property type="term" value="F:DNA-binding transcription factor activity"/>
    <property type="evidence" value="ECO:0007669"/>
    <property type="project" value="InterPro"/>
</dbReference>
<dbReference type="InterPro" id="IPR000847">
    <property type="entry name" value="LysR_HTH_N"/>
</dbReference>
<dbReference type="GO" id="GO:0000976">
    <property type="term" value="F:transcription cis-regulatory region binding"/>
    <property type="evidence" value="ECO:0007669"/>
    <property type="project" value="TreeGrafter"/>
</dbReference>
<evidence type="ECO:0000313" key="6">
    <source>
        <dbReference type="EMBL" id="NYZ68113.1"/>
    </source>
</evidence>
<dbReference type="Pfam" id="PF03466">
    <property type="entry name" value="LysR_substrate"/>
    <property type="match status" value="1"/>
</dbReference>
<organism evidence="6 7">
    <name type="scientific">Spartinivicinus marinus</name>
    <dbReference type="NCBI Taxonomy" id="2994442"/>
    <lineage>
        <taxon>Bacteria</taxon>
        <taxon>Pseudomonadati</taxon>
        <taxon>Pseudomonadota</taxon>
        <taxon>Gammaproteobacteria</taxon>
        <taxon>Oceanospirillales</taxon>
        <taxon>Zooshikellaceae</taxon>
        <taxon>Spartinivicinus</taxon>
    </lineage>
</organism>
<dbReference type="Pfam" id="PF00126">
    <property type="entry name" value="HTH_1"/>
    <property type="match status" value="1"/>
</dbReference>
<evidence type="ECO:0000259" key="5">
    <source>
        <dbReference type="PROSITE" id="PS50931"/>
    </source>
</evidence>
<evidence type="ECO:0000313" key="7">
    <source>
        <dbReference type="Proteomes" id="UP000569732"/>
    </source>
</evidence>
<evidence type="ECO:0000256" key="2">
    <source>
        <dbReference type="ARBA" id="ARBA00023015"/>
    </source>
</evidence>
<dbReference type="FunFam" id="1.10.10.10:FF:000001">
    <property type="entry name" value="LysR family transcriptional regulator"/>
    <property type="match status" value="1"/>
</dbReference>
<comment type="caution">
    <text evidence="6">The sequence shown here is derived from an EMBL/GenBank/DDBJ whole genome shotgun (WGS) entry which is preliminary data.</text>
</comment>
<protein>
    <submittedName>
        <fullName evidence="6">LysR family transcriptional regulator</fullName>
    </submittedName>
</protein>
<keyword evidence="2" id="KW-0805">Transcription regulation</keyword>
<keyword evidence="4" id="KW-0804">Transcription</keyword>